<evidence type="ECO:0000256" key="3">
    <source>
        <dbReference type="ARBA" id="ARBA00023163"/>
    </source>
</evidence>
<proteinExistence type="inferred from homology"/>
<dbReference type="EMBL" id="KD119923">
    <property type="protein sequence ID" value="EMS59536.1"/>
    <property type="molecule type" value="Genomic_DNA"/>
</dbReference>
<dbReference type="Pfam" id="PF00010">
    <property type="entry name" value="HLH"/>
    <property type="match status" value="1"/>
</dbReference>
<keyword evidence="3" id="KW-0804">Transcription</keyword>
<gene>
    <name evidence="4" type="ORF">TRIUR3_14889</name>
</gene>
<evidence type="ECO:0000256" key="1">
    <source>
        <dbReference type="ARBA" id="ARBA00005510"/>
    </source>
</evidence>
<dbReference type="InterPro" id="IPR036638">
    <property type="entry name" value="HLH_DNA-bd_sf"/>
</dbReference>
<dbReference type="eggNOG" id="ENOG502RZ03">
    <property type="taxonomic scope" value="Eukaryota"/>
</dbReference>
<keyword evidence="2" id="KW-0805">Transcription regulation</keyword>
<accession>M7ZIV2</accession>
<dbReference type="SUPFAM" id="SSF47459">
    <property type="entry name" value="HLH, helix-loop-helix DNA-binding domain"/>
    <property type="match status" value="1"/>
</dbReference>
<dbReference type="STRING" id="4572.M7ZIV2"/>
<dbReference type="PANTHER" id="PTHR46133:SF8">
    <property type="entry name" value="TRANSCRIPTION FACTOR ILR3-LIKE"/>
    <property type="match status" value="1"/>
</dbReference>
<organism evidence="4">
    <name type="scientific">Triticum urartu</name>
    <name type="common">Red wild einkorn</name>
    <name type="synonym">Crithodium urartu</name>
    <dbReference type="NCBI Taxonomy" id="4572"/>
    <lineage>
        <taxon>Eukaryota</taxon>
        <taxon>Viridiplantae</taxon>
        <taxon>Streptophyta</taxon>
        <taxon>Embryophyta</taxon>
        <taxon>Tracheophyta</taxon>
        <taxon>Spermatophyta</taxon>
        <taxon>Magnoliopsida</taxon>
        <taxon>Liliopsida</taxon>
        <taxon>Poales</taxon>
        <taxon>Poaceae</taxon>
        <taxon>BOP clade</taxon>
        <taxon>Pooideae</taxon>
        <taxon>Triticodae</taxon>
        <taxon>Triticeae</taxon>
        <taxon>Triticinae</taxon>
        <taxon>Triticum</taxon>
    </lineage>
</organism>
<protein>
    <submittedName>
        <fullName evidence="4">Transcription factor ILR3</fullName>
    </submittedName>
</protein>
<evidence type="ECO:0000256" key="2">
    <source>
        <dbReference type="ARBA" id="ARBA00023015"/>
    </source>
</evidence>
<dbReference type="InterPro" id="IPR044818">
    <property type="entry name" value="ILR3-like"/>
</dbReference>
<dbReference type="GO" id="GO:0003700">
    <property type="term" value="F:DNA-binding transcription factor activity"/>
    <property type="evidence" value="ECO:0007669"/>
    <property type="project" value="InterPro"/>
</dbReference>
<dbReference type="GO" id="GO:0006879">
    <property type="term" value="P:intracellular iron ion homeostasis"/>
    <property type="evidence" value="ECO:0007669"/>
    <property type="project" value="InterPro"/>
</dbReference>
<evidence type="ECO:0000313" key="4">
    <source>
        <dbReference type="EMBL" id="EMS59536.1"/>
    </source>
</evidence>
<reference evidence="4" key="1">
    <citation type="journal article" date="2013" name="Nature">
        <title>Draft genome of the wheat A-genome progenitor Triticum urartu.</title>
        <authorList>
            <person name="Ling H.Q."/>
            <person name="Zhao S."/>
            <person name="Liu D."/>
            <person name="Wang J."/>
            <person name="Sun H."/>
            <person name="Zhang C."/>
            <person name="Fan H."/>
            <person name="Li D."/>
            <person name="Dong L."/>
            <person name="Tao Y."/>
            <person name="Gao C."/>
            <person name="Wu H."/>
            <person name="Li Y."/>
            <person name="Cui Y."/>
            <person name="Guo X."/>
            <person name="Zheng S."/>
            <person name="Wang B."/>
            <person name="Yu K."/>
            <person name="Liang Q."/>
            <person name="Yang W."/>
            <person name="Lou X."/>
            <person name="Chen J."/>
            <person name="Feng M."/>
            <person name="Jian J."/>
            <person name="Zhang X."/>
            <person name="Luo G."/>
            <person name="Jiang Y."/>
            <person name="Liu J."/>
            <person name="Wang Z."/>
            <person name="Sha Y."/>
            <person name="Zhang B."/>
            <person name="Wu H."/>
            <person name="Tang D."/>
            <person name="Shen Q."/>
            <person name="Xue P."/>
            <person name="Zou S."/>
            <person name="Wang X."/>
            <person name="Liu X."/>
            <person name="Wang F."/>
            <person name="Yang Y."/>
            <person name="An X."/>
            <person name="Dong Z."/>
            <person name="Zhang K."/>
            <person name="Zhang X."/>
            <person name="Luo M.C."/>
            <person name="Dvorak J."/>
            <person name="Tong Y."/>
            <person name="Wang J."/>
            <person name="Yang H."/>
            <person name="Li Z."/>
            <person name="Wang D."/>
            <person name="Zhang A."/>
            <person name="Wang J."/>
        </authorList>
    </citation>
    <scope>NUCLEOTIDE SEQUENCE</scope>
</reference>
<dbReference type="SMART" id="SM00353">
    <property type="entry name" value="HLH"/>
    <property type="match status" value="1"/>
</dbReference>
<dbReference type="AlphaFoldDB" id="M7ZIV2"/>
<dbReference type="CDD" id="cd11446">
    <property type="entry name" value="bHLH_AtILR3_like"/>
    <property type="match status" value="1"/>
</dbReference>
<comment type="similarity">
    <text evidence="1">Belongs to the bHLH protein family.</text>
</comment>
<sequence length="237" mass="25940">MSCGVGQGGWLLDYGLVEEEIQASDFIYMVDDPPVSSVILGFDAPRREDAAAAAQDNSGAKKRSRPESSAQPGTKACREKLRRDRLNERFNELCAVLEPGKPPKADKVAILSDATRLLDQLRAEAQKLKASNESLQDSIKSLKGKWAPSVCFCICVYGDRGDRREGTKSLLEMAAGEQGKYSHRVAVRTHRGAAGEQLLQVDDEDGMGQRCGCLLTRQIRLNHLTGGDFMGGGWKRD</sequence>
<dbReference type="PANTHER" id="PTHR46133">
    <property type="entry name" value="BHLH TRANSCRIPTION FACTOR"/>
    <property type="match status" value="1"/>
</dbReference>
<dbReference type="Gene3D" id="4.10.280.10">
    <property type="entry name" value="Helix-loop-helix DNA-binding domain"/>
    <property type="match status" value="1"/>
</dbReference>
<name>M7ZIV2_TRIUA</name>
<dbReference type="InterPro" id="IPR011598">
    <property type="entry name" value="bHLH_dom"/>
</dbReference>
<dbReference type="PROSITE" id="PS50888">
    <property type="entry name" value="BHLH"/>
    <property type="match status" value="1"/>
</dbReference>
<dbReference type="GO" id="GO:0046983">
    <property type="term" value="F:protein dimerization activity"/>
    <property type="evidence" value="ECO:0007669"/>
    <property type="project" value="InterPro"/>
</dbReference>